<dbReference type="EMBL" id="CALNXI010001384">
    <property type="protein sequence ID" value="CAH3167182.1"/>
    <property type="molecule type" value="Genomic_DNA"/>
</dbReference>
<proteinExistence type="predicted"/>
<feature type="non-terminal residue" evidence="1">
    <location>
        <position position="1"/>
    </location>
</feature>
<dbReference type="Proteomes" id="UP001159427">
    <property type="component" value="Unassembled WGS sequence"/>
</dbReference>
<accession>A0ABN8QP59</accession>
<keyword evidence="2" id="KW-1185">Reference proteome</keyword>
<dbReference type="PANTHER" id="PTHR33206">
    <property type="entry name" value="PROTEIN CBG10425"/>
    <property type="match status" value="1"/>
</dbReference>
<dbReference type="PANTHER" id="PTHR33206:SF1">
    <property type="entry name" value="DNA-DIRECTED DNA POLYMERASE"/>
    <property type="match status" value="1"/>
</dbReference>
<protein>
    <submittedName>
        <fullName evidence="1">Uncharacterized protein</fullName>
    </submittedName>
</protein>
<name>A0ABN8QP59_9CNID</name>
<gene>
    <name evidence="1" type="ORF">PEVE_00005952</name>
</gene>
<comment type="caution">
    <text evidence="1">The sequence shown here is derived from an EMBL/GenBank/DDBJ whole genome shotgun (WGS) entry which is preliminary data.</text>
</comment>
<evidence type="ECO:0000313" key="1">
    <source>
        <dbReference type="EMBL" id="CAH3167182.1"/>
    </source>
</evidence>
<evidence type="ECO:0000313" key="2">
    <source>
        <dbReference type="Proteomes" id="UP001159427"/>
    </source>
</evidence>
<sequence length="244" mass="28440">YIRSKGYRVVEMWECEWRRMKRTNRELQRFIDTEVRRTLDKVKIMSAERILSEVRNERLFGCVEVDIRVPEHLKEKFSEMCPIFKNTNISREDIGEFMKAYAEEHGIIAQPRRSLIGSMKGDKILLAAPLLKWYLEHGLEVTKVHQVIEFTPEPCFKSFGDAVSDARRAGDVDPNKAIIADTRKLVGNSSYGKTITYQLKHRNVEYCSDAEASRKVNTPLFRKLDNITEDTYEVESCKKTIKLN</sequence>
<organism evidence="1 2">
    <name type="scientific">Porites evermanni</name>
    <dbReference type="NCBI Taxonomy" id="104178"/>
    <lineage>
        <taxon>Eukaryota</taxon>
        <taxon>Metazoa</taxon>
        <taxon>Cnidaria</taxon>
        <taxon>Anthozoa</taxon>
        <taxon>Hexacorallia</taxon>
        <taxon>Scleractinia</taxon>
        <taxon>Fungiina</taxon>
        <taxon>Poritidae</taxon>
        <taxon>Porites</taxon>
    </lineage>
</organism>
<reference evidence="1 2" key="1">
    <citation type="submission" date="2022-05" db="EMBL/GenBank/DDBJ databases">
        <authorList>
            <consortium name="Genoscope - CEA"/>
            <person name="William W."/>
        </authorList>
    </citation>
    <scope>NUCLEOTIDE SEQUENCE [LARGE SCALE GENOMIC DNA]</scope>
</reference>